<protein>
    <submittedName>
        <fullName evidence="1">Uncharacterized protein</fullName>
    </submittedName>
</protein>
<proteinExistence type="predicted"/>
<gene>
    <name evidence="1" type="ORF">XA68_10508</name>
</gene>
<sequence>MAAVGCRAVPREIGPLVWSPDGLVLVCRKDSLLLVLPVLASVHSFTYRNQPSERAYVITTLHCTNRPGGPEGWAVKFWDKRFRALCTAFGT</sequence>
<dbReference type="EMBL" id="LAZP02000112">
    <property type="protein sequence ID" value="PFH60709.1"/>
    <property type="molecule type" value="Genomic_DNA"/>
</dbReference>
<reference evidence="1 2" key="2">
    <citation type="journal article" date="2017" name="Sci. Rep.">
        <title>Ant-infecting Ophiocordyceps genomes reveal a high diversity of potential behavioral manipulation genes and a possible major role for enterotoxins.</title>
        <authorList>
            <person name="de Bekker C."/>
            <person name="Ohm R.A."/>
            <person name="Evans H.C."/>
            <person name="Brachmann A."/>
            <person name="Hughes D.P."/>
        </authorList>
    </citation>
    <scope>NUCLEOTIDE SEQUENCE [LARGE SCALE GENOMIC DNA]</scope>
    <source>
        <strain evidence="1 2">SC16a</strain>
    </source>
</reference>
<dbReference type="AlphaFoldDB" id="A0A2A9PH39"/>
<dbReference type="Proteomes" id="UP000037136">
    <property type="component" value="Unassembled WGS sequence"/>
</dbReference>
<evidence type="ECO:0000313" key="2">
    <source>
        <dbReference type="Proteomes" id="UP000037136"/>
    </source>
</evidence>
<evidence type="ECO:0000313" key="1">
    <source>
        <dbReference type="EMBL" id="PFH60709.1"/>
    </source>
</evidence>
<comment type="caution">
    <text evidence="1">The sequence shown here is derived from an EMBL/GenBank/DDBJ whole genome shotgun (WGS) entry which is preliminary data.</text>
</comment>
<organism evidence="1 2">
    <name type="scientific">Ophiocordyceps unilateralis</name>
    <name type="common">Zombie-ant fungus</name>
    <name type="synonym">Torrubia unilateralis</name>
    <dbReference type="NCBI Taxonomy" id="268505"/>
    <lineage>
        <taxon>Eukaryota</taxon>
        <taxon>Fungi</taxon>
        <taxon>Dikarya</taxon>
        <taxon>Ascomycota</taxon>
        <taxon>Pezizomycotina</taxon>
        <taxon>Sordariomycetes</taxon>
        <taxon>Hypocreomycetidae</taxon>
        <taxon>Hypocreales</taxon>
        <taxon>Ophiocordycipitaceae</taxon>
        <taxon>Ophiocordyceps</taxon>
    </lineage>
</organism>
<accession>A0A2A9PH39</accession>
<name>A0A2A9PH39_OPHUN</name>
<reference evidence="1 2" key="1">
    <citation type="journal article" date="2015" name="BMC Genomics">
        <title>Gene expression during zombie ant biting behavior reflects the complexity underlying fungal parasitic behavioral manipulation.</title>
        <authorList>
            <person name="de Bekker C."/>
            <person name="Ohm R.A."/>
            <person name="Loreto R.G."/>
            <person name="Sebastian A."/>
            <person name="Albert I."/>
            <person name="Merrow M."/>
            <person name="Brachmann A."/>
            <person name="Hughes D.P."/>
        </authorList>
    </citation>
    <scope>NUCLEOTIDE SEQUENCE [LARGE SCALE GENOMIC DNA]</scope>
    <source>
        <strain evidence="1 2">SC16a</strain>
    </source>
</reference>
<keyword evidence="2" id="KW-1185">Reference proteome</keyword>